<sequence>MDLLINSGASINAKDQGWRTPLHRAAASQNEKAVGLLLRQDAEVNARDKFWQTPLHVAAANRATRCAEALIPKLSSLNVADRSGRTALHHAAHSGHVEMVNLLLNKGANLSASDKKERQPIHWAAYLGHLQIMKLLVSRSADAMCRDKRGYTPLHAAAASGQIEVVKYLLRLGSEIDEPNAFGNTALHMACYTGQEAVANELVNRGANVNQPNHHGGTPLHLAAVSTNGALCLELLVNNGADVNMQSKEGKSPLHMAAIHGRFTRSQILIQNGGDIDCVDKYGNTPLHVAAKHGHELLISTLMTNGADTARQGIHGMFSLHLAVLYGFSDCCRKLLSSGQLYSIVSSLSNEYVLSAGFDINTPDSLGRTCLHAAASGGNVECLNLLLSSGADLSKKDKLGKAPLHYAAANGSYQCTVALVSAGAEVNELDQKGCSPLHYAAASQTFLDRHYSVGHQSEERAKEDFFCLEYLLDNGADPALRNTKGYSAVHYAAAHGNKQNLELLLEMSFNCLGDVESSVPVSPLHLAAYNGHCEALGVLSETLVSLDVRDAGGRTALYLAAQKGHAQCLEVLLSHGVSCHLRERRNKWTPLHVAGVCVCFPLYLMSIIFTLGSHTDCVHILLEKGAGADAADKRGRTALHRAAVMGCEDCVSALLEHGASALCRDFRGRTPLHLAASCGHMELLRSLLQGATRTDPLDSMLDYSGYTPTHWAAYHGHEDCLDILLEHKPFSIQEGNPFTPLHCALINGHDGAAELLVETVGPQMVNIRDAKGRTPLHAAAYSESVVGLQLALVQGAEVNAVDTTGRSALMVASDNGRTAAVEILLHQAKADLTLLDVNDNTALHLACSGLLTVYPISLFPRPLHIAARNGLATVVQVLLSQGAAVMAIDEEGHTPALACAPNKDVADCLALILSTMKPFPPKDASAAASFGLNLLKHCGIATTCGPLPNGTLRHAYAKDRHSTAGLDGCFTE</sequence>
<proteinExistence type="predicted"/>
<feature type="repeat" description="ANK" evidence="3">
    <location>
        <begin position="704"/>
        <end position="727"/>
    </location>
</feature>
<dbReference type="PANTHER" id="PTHR24166">
    <property type="entry name" value="ROLLING PEBBLES, ISOFORM B"/>
    <property type="match status" value="1"/>
</dbReference>
<dbReference type="GeneTree" id="ENSGT00950000182908"/>
<feature type="repeat" description="ANK" evidence="3">
    <location>
        <begin position="771"/>
        <end position="803"/>
    </location>
</feature>
<dbReference type="Ensembl" id="ENSSTUT00000097661.1">
    <property type="protein sequence ID" value="ENSSTUP00000091785.1"/>
    <property type="gene ID" value="ENSSTUG00000039580.1"/>
</dbReference>
<feature type="repeat" description="ANK" evidence="3">
    <location>
        <begin position="484"/>
        <end position="506"/>
    </location>
</feature>
<feature type="repeat" description="ANK" evidence="3">
    <location>
        <begin position="182"/>
        <end position="214"/>
    </location>
</feature>
<evidence type="ECO:0000313" key="5">
    <source>
        <dbReference type="Proteomes" id="UP000472277"/>
    </source>
</evidence>
<dbReference type="SMART" id="SM00248">
    <property type="entry name" value="ANK"/>
    <property type="match status" value="24"/>
</dbReference>
<dbReference type="AlphaFoldDB" id="A0A674D783"/>
<reference evidence="4" key="2">
    <citation type="submission" date="2025-09" db="UniProtKB">
        <authorList>
            <consortium name="Ensembl"/>
        </authorList>
    </citation>
    <scope>IDENTIFICATION</scope>
</reference>
<dbReference type="PROSITE" id="PS50297">
    <property type="entry name" value="ANK_REP_REGION"/>
    <property type="match status" value="17"/>
</dbReference>
<keyword evidence="1" id="KW-0677">Repeat</keyword>
<evidence type="ECO:0000313" key="4">
    <source>
        <dbReference type="Ensembl" id="ENSSTUP00000091785.1"/>
    </source>
</evidence>
<feature type="repeat" description="ANK" evidence="3">
    <location>
        <begin position="83"/>
        <end position="115"/>
    </location>
</feature>
<name>A0A674D783_SALTR</name>
<dbReference type="PANTHER" id="PTHR24166:SF48">
    <property type="entry name" value="PROTEIN VAPYRIN"/>
    <property type="match status" value="1"/>
</dbReference>
<dbReference type="InterPro" id="IPR036770">
    <property type="entry name" value="Ankyrin_rpt-contain_sf"/>
</dbReference>
<reference evidence="4" key="1">
    <citation type="submission" date="2025-08" db="UniProtKB">
        <authorList>
            <consortium name="Ensembl"/>
        </authorList>
    </citation>
    <scope>IDENTIFICATION</scope>
</reference>
<feature type="repeat" description="ANK" evidence="3">
    <location>
        <begin position="249"/>
        <end position="281"/>
    </location>
</feature>
<dbReference type="Pfam" id="PF12796">
    <property type="entry name" value="Ank_2"/>
    <property type="match status" value="8"/>
</dbReference>
<feature type="repeat" description="ANK" evidence="3">
    <location>
        <begin position="17"/>
        <end position="49"/>
    </location>
</feature>
<dbReference type="Proteomes" id="UP000472277">
    <property type="component" value="Chromosome 14"/>
</dbReference>
<gene>
    <name evidence="4" type="primary">ANKRD52</name>
</gene>
<dbReference type="Pfam" id="PF13637">
    <property type="entry name" value="Ank_4"/>
    <property type="match status" value="2"/>
</dbReference>
<feature type="repeat" description="ANK" evidence="3">
    <location>
        <begin position="552"/>
        <end position="584"/>
    </location>
</feature>
<feature type="repeat" description="ANK" evidence="3">
    <location>
        <begin position="399"/>
        <end position="431"/>
    </location>
</feature>
<dbReference type="Pfam" id="PF00023">
    <property type="entry name" value="Ank"/>
    <property type="match status" value="2"/>
</dbReference>
<feature type="repeat" description="ANK" evidence="3">
    <location>
        <begin position="116"/>
        <end position="148"/>
    </location>
</feature>
<dbReference type="PRINTS" id="PR01415">
    <property type="entry name" value="ANKYRIN"/>
</dbReference>
<keyword evidence="5" id="KW-1185">Reference proteome</keyword>
<feature type="repeat" description="ANK" evidence="3">
    <location>
        <begin position="667"/>
        <end position="699"/>
    </location>
</feature>
<evidence type="ECO:0000256" key="3">
    <source>
        <dbReference type="PROSITE-ProRule" id="PRU00023"/>
    </source>
</evidence>
<feature type="repeat" description="ANK" evidence="3">
    <location>
        <begin position="634"/>
        <end position="666"/>
    </location>
</feature>
<evidence type="ECO:0000256" key="1">
    <source>
        <dbReference type="ARBA" id="ARBA00022737"/>
    </source>
</evidence>
<dbReference type="Gene3D" id="1.25.40.20">
    <property type="entry name" value="Ankyrin repeat-containing domain"/>
    <property type="match status" value="10"/>
</dbReference>
<dbReference type="PROSITE" id="PS50088">
    <property type="entry name" value="ANK_REPEAT"/>
    <property type="match status" value="17"/>
</dbReference>
<protein>
    <submittedName>
        <fullName evidence="4">Ankyrin repeat domain 52</fullName>
    </submittedName>
</protein>
<accession>A0A674D783</accession>
<feature type="repeat" description="ANK" evidence="3">
    <location>
        <begin position="282"/>
        <end position="314"/>
    </location>
</feature>
<dbReference type="InterPro" id="IPR002110">
    <property type="entry name" value="Ankyrin_rpt"/>
</dbReference>
<feature type="repeat" description="ANK" evidence="3">
    <location>
        <begin position="366"/>
        <end position="398"/>
    </location>
</feature>
<evidence type="ECO:0000256" key="2">
    <source>
        <dbReference type="ARBA" id="ARBA00023043"/>
    </source>
</evidence>
<feature type="repeat" description="ANK" evidence="3">
    <location>
        <begin position="149"/>
        <end position="181"/>
    </location>
</feature>
<dbReference type="SUPFAM" id="SSF48403">
    <property type="entry name" value="Ankyrin repeat"/>
    <property type="match status" value="3"/>
</dbReference>
<keyword evidence="2 3" id="KW-0040">ANK repeat</keyword>
<feature type="repeat" description="ANK" evidence="3">
    <location>
        <begin position="215"/>
        <end position="248"/>
    </location>
</feature>
<dbReference type="InterPro" id="IPR050889">
    <property type="entry name" value="Dendritic_Spine_Reg/Scaffold"/>
</dbReference>
<organism evidence="4 5">
    <name type="scientific">Salmo trutta</name>
    <name type="common">Brown trout</name>
    <dbReference type="NCBI Taxonomy" id="8032"/>
    <lineage>
        <taxon>Eukaryota</taxon>
        <taxon>Metazoa</taxon>
        <taxon>Chordata</taxon>
        <taxon>Craniata</taxon>
        <taxon>Vertebrata</taxon>
        <taxon>Euteleostomi</taxon>
        <taxon>Actinopterygii</taxon>
        <taxon>Neopterygii</taxon>
        <taxon>Teleostei</taxon>
        <taxon>Protacanthopterygii</taxon>
        <taxon>Salmoniformes</taxon>
        <taxon>Salmonidae</taxon>
        <taxon>Salmoninae</taxon>
        <taxon>Salmo</taxon>
    </lineage>
</organism>
<feature type="repeat" description="ANK" evidence="3">
    <location>
        <begin position="862"/>
        <end position="890"/>
    </location>
</feature>